<dbReference type="AlphaFoldDB" id="A0A0F4YKT1"/>
<dbReference type="EMBL" id="LASV01000425">
    <property type="protein sequence ID" value="KKA18710.1"/>
    <property type="molecule type" value="Genomic_DNA"/>
</dbReference>
<name>A0A0F4YKT1_RASE3</name>
<dbReference type="Proteomes" id="UP000053958">
    <property type="component" value="Unassembled WGS sequence"/>
</dbReference>
<evidence type="ECO:0000313" key="2">
    <source>
        <dbReference type="Proteomes" id="UP000053958"/>
    </source>
</evidence>
<accession>A0A0F4YKT1</accession>
<keyword evidence="2" id="KW-1185">Reference proteome</keyword>
<organism evidence="1 2">
    <name type="scientific">Rasamsonia emersonii (strain ATCC 16479 / CBS 393.64 / IMI 116815)</name>
    <dbReference type="NCBI Taxonomy" id="1408163"/>
    <lineage>
        <taxon>Eukaryota</taxon>
        <taxon>Fungi</taxon>
        <taxon>Dikarya</taxon>
        <taxon>Ascomycota</taxon>
        <taxon>Pezizomycotina</taxon>
        <taxon>Eurotiomycetes</taxon>
        <taxon>Eurotiomycetidae</taxon>
        <taxon>Eurotiales</taxon>
        <taxon>Trichocomaceae</taxon>
        <taxon>Rasamsonia</taxon>
    </lineage>
</organism>
<protein>
    <submittedName>
        <fullName evidence="1">Uncharacterized protein</fullName>
    </submittedName>
</protein>
<comment type="caution">
    <text evidence="1">The sequence shown here is derived from an EMBL/GenBank/DDBJ whole genome shotgun (WGS) entry which is preliminary data.</text>
</comment>
<proteinExistence type="predicted"/>
<sequence length="157" mass="17353">MACSGRCLFSPLPFLSDSQSWPEDGCHHHDRWCNHLLRLARPGKLSLSTQMTPSKIASNRHERHVLFTEDGLSATLNLASPSEATQPSAAPAGQWAMPYRPMQEKRPDAQRLGTACTTLASSRLVCYLQTWLSTSERCREEDSISSTIGSVSMTCQS</sequence>
<gene>
    <name evidence="1" type="ORF">T310_7326</name>
</gene>
<dbReference type="GeneID" id="25319602"/>
<reference evidence="1 2" key="1">
    <citation type="submission" date="2015-04" db="EMBL/GenBank/DDBJ databases">
        <authorList>
            <person name="Heijne W.H."/>
            <person name="Fedorova N.D."/>
            <person name="Nierman W.C."/>
            <person name="Vollebregt A.W."/>
            <person name="Zhao Z."/>
            <person name="Wu L."/>
            <person name="Kumar M."/>
            <person name="Stam H."/>
            <person name="van den Berg M.A."/>
            <person name="Pel H.J."/>
        </authorList>
    </citation>
    <scope>NUCLEOTIDE SEQUENCE [LARGE SCALE GENOMIC DNA]</scope>
    <source>
        <strain evidence="1 2">CBS 393.64</strain>
    </source>
</reference>
<evidence type="ECO:0000313" key="1">
    <source>
        <dbReference type="EMBL" id="KKA18710.1"/>
    </source>
</evidence>
<dbReference type="RefSeq" id="XP_013325322.1">
    <property type="nucleotide sequence ID" value="XM_013469868.1"/>
</dbReference>